<evidence type="ECO:0000313" key="2">
    <source>
        <dbReference type="Proteomes" id="UP000233556"/>
    </source>
</evidence>
<keyword evidence="2" id="KW-1185">Reference proteome</keyword>
<dbReference type="Proteomes" id="UP000233556">
    <property type="component" value="Unassembled WGS sequence"/>
</dbReference>
<evidence type="ECO:0000313" key="1">
    <source>
        <dbReference type="EMBL" id="PKU40552.1"/>
    </source>
</evidence>
<gene>
    <name evidence="1" type="ORF">llap_9137</name>
</gene>
<proteinExistence type="predicted"/>
<sequence length="114" mass="12926">MDKVASLNRLTTKGPQLGGLNFPKTLIMRSLKILVDCVVQSREKVTRELSQFTSEYLLFAKGTKVTILLLWSGILHTTGLISSYRKSGYYLYPKRTKQILLKNVFGINNGNFIK</sequence>
<reference evidence="2" key="1">
    <citation type="submission" date="2017-11" db="EMBL/GenBank/DDBJ databases">
        <authorList>
            <person name="Lima N.C."/>
            <person name="Parody-Merino A.M."/>
            <person name="Battley P.F."/>
            <person name="Fidler A.E."/>
            <person name="Prosdocimi F."/>
        </authorList>
    </citation>
    <scope>NUCLEOTIDE SEQUENCE [LARGE SCALE GENOMIC DNA]</scope>
</reference>
<accession>A0A2I0U3F0</accession>
<protein>
    <submittedName>
        <fullName evidence="1">Uncharacterized protein</fullName>
    </submittedName>
</protein>
<reference evidence="2" key="2">
    <citation type="submission" date="2017-12" db="EMBL/GenBank/DDBJ databases">
        <title>Genome sequence of the Bar-tailed Godwit (Limosa lapponica baueri).</title>
        <authorList>
            <person name="Lima N.C.B."/>
            <person name="Parody-Merino A.M."/>
            <person name="Battley P.F."/>
            <person name="Fidler A.E."/>
            <person name="Prosdocimi F."/>
        </authorList>
    </citation>
    <scope>NUCLEOTIDE SEQUENCE [LARGE SCALE GENOMIC DNA]</scope>
</reference>
<dbReference type="AlphaFoldDB" id="A0A2I0U3F0"/>
<organism evidence="1 2">
    <name type="scientific">Limosa lapponica baueri</name>
    <dbReference type="NCBI Taxonomy" id="1758121"/>
    <lineage>
        <taxon>Eukaryota</taxon>
        <taxon>Metazoa</taxon>
        <taxon>Chordata</taxon>
        <taxon>Craniata</taxon>
        <taxon>Vertebrata</taxon>
        <taxon>Euteleostomi</taxon>
        <taxon>Archelosauria</taxon>
        <taxon>Archosauria</taxon>
        <taxon>Dinosauria</taxon>
        <taxon>Saurischia</taxon>
        <taxon>Theropoda</taxon>
        <taxon>Coelurosauria</taxon>
        <taxon>Aves</taxon>
        <taxon>Neognathae</taxon>
        <taxon>Neoaves</taxon>
        <taxon>Charadriiformes</taxon>
        <taxon>Scolopacidae</taxon>
        <taxon>Limosa</taxon>
    </lineage>
</organism>
<name>A0A2I0U3F0_LIMLA</name>
<dbReference type="EMBL" id="KZ506249">
    <property type="protein sequence ID" value="PKU40552.1"/>
    <property type="molecule type" value="Genomic_DNA"/>
</dbReference>